<name>A0A0W8D3I5_PHYNI</name>
<dbReference type="PANTHER" id="PTHR44329">
    <property type="entry name" value="SERINE/THREONINE-PROTEIN KINASE TNNI3K-RELATED"/>
    <property type="match status" value="1"/>
</dbReference>
<proteinExistence type="predicted"/>
<evidence type="ECO:0000313" key="3">
    <source>
        <dbReference type="EMBL" id="KUF90498.1"/>
    </source>
</evidence>
<dbReference type="GO" id="GO:0004674">
    <property type="term" value="F:protein serine/threonine kinase activity"/>
    <property type="evidence" value="ECO:0007669"/>
    <property type="project" value="TreeGrafter"/>
</dbReference>
<comment type="caution">
    <text evidence="3">The sequence shown here is derived from an EMBL/GenBank/DDBJ whole genome shotgun (WGS) entry which is preliminary data.</text>
</comment>
<dbReference type="AlphaFoldDB" id="A0A0W8D3I5"/>
<evidence type="ECO:0000256" key="1">
    <source>
        <dbReference type="SAM" id="MobiDB-lite"/>
    </source>
</evidence>
<feature type="domain" description="Protein kinase" evidence="2">
    <location>
        <begin position="1"/>
        <end position="106"/>
    </location>
</feature>
<dbReference type="Gene3D" id="1.10.510.10">
    <property type="entry name" value="Transferase(Phosphotransferase) domain 1"/>
    <property type="match status" value="1"/>
</dbReference>
<dbReference type="Pfam" id="PF07714">
    <property type="entry name" value="PK_Tyr_Ser-Thr"/>
    <property type="match status" value="1"/>
</dbReference>
<dbReference type="InterPro" id="IPR000719">
    <property type="entry name" value="Prot_kinase_dom"/>
</dbReference>
<dbReference type="PROSITE" id="PS50011">
    <property type="entry name" value="PROTEIN_KINASE_DOM"/>
    <property type="match status" value="1"/>
</dbReference>
<dbReference type="InterPro" id="IPR001245">
    <property type="entry name" value="Ser-Thr/Tyr_kinase_cat_dom"/>
</dbReference>
<dbReference type="InterPro" id="IPR011009">
    <property type="entry name" value="Kinase-like_dom_sf"/>
</dbReference>
<dbReference type="InterPro" id="IPR051681">
    <property type="entry name" value="Ser/Thr_Kinases-Pseudokinases"/>
</dbReference>
<dbReference type="Proteomes" id="UP000054636">
    <property type="component" value="Unassembled WGS sequence"/>
</dbReference>
<organism evidence="3 4">
    <name type="scientific">Phytophthora nicotianae</name>
    <name type="common">Potato buckeye rot agent</name>
    <name type="synonym">Phytophthora parasitica</name>
    <dbReference type="NCBI Taxonomy" id="4792"/>
    <lineage>
        <taxon>Eukaryota</taxon>
        <taxon>Sar</taxon>
        <taxon>Stramenopiles</taxon>
        <taxon>Oomycota</taxon>
        <taxon>Peronosporomycetes</taxon>
        <taxon>Peronosporales</taxon>
        <taxon>Peronosporaceae</taxon>
        <taxon>Phytophthora</taxon>
    </lineage>
</organism>
<dbReference type="GO" id="GO:0016829">
    <property type="term" value="F:lyase activity"/>
    <property type="evidence" value="ECO:0007669"/>
    <property type="project" value="UniProtKB-KW"/>
</dbReference>
<dbReference type="SUPFAM" id="SSF56112">
    <property type="entry name" value="Protein kinase-like (PK-like)"/>
    <property type="match status" value="1"/>
</dbReference>
<sequence>MTTNIGSACWAAPEVLKDEATSEYSVKIDVYSFGVICWQLYTCAVPYADIPGSVLAVAEAVLSGVRPPIPRNCPRLFTKIMKRCWHDNPLRRPSFEDIVQLLEIELTEVRRRQLARAHGRGNDSVIAPPTLDSSNFDDTGRAQGMEGSYK</sequence>
<keyword evidence="3" id="KW-0456">Lyase</keyword>
<accession>A0A0W8D3I5</accession>
<evidence type="ECO:0000313" key="4">
    <source>
        <dbReference type="Proteomes" id="UP000054636"/>
    </source>
</evidence>
<dbReference type="GO" id="GO:0005524">
    <property type="term" value="F:ATP binding"/>
    <property type="evidence" value="ECO:0007669"/>
    <property type="project" value="InterPro"/>
</dbReference>
<feature type="region of interest" description="Disordered" evidence="1">
    <location>
        <begin position="120"/>
        <end position="150"/>
    </location>
</feature>
<dbReference type="EMBL" id="LNFP01000673">
    <property type="protein sequence ID" value="KUF90498.1"/>
    <property type="molecule type" value="Genomic_DNA"/>
</dbReference>
<gene>
    <name evidence="3" type="ORF">AM588_10010390</name>
</gene>
<protein>
    <submittedName>
        <fullName evidence="3">Pectate lyase</fullName>
    </submittedName>
</protein>
<evidence type="ECO:0000259" key="2">
    <source>
        <dbReference type="PROSITE" id="PS50011"/>
    </source>
</evidence>
<reference evidence="3 4" key="1">
    <citation type="submission" date="2015-11" db="EMBL/GenBank/DDBJ databases">
        <title>Genomes and virulence difference between two physiological races of Phytophthora nicotianae.</title>
        <authorList>
            <person name="Liu H."/>
            <person name="Ma X."/>
            <person name="Yu H."/>
            <person name="Fang D."/>
            <person name="Li Y."/>
            <person name="Wang X."/>
            <person name="Wang W."/>
            <person name="Dong Y."/>
            <person name="Xiao B."/>
        </authorList>
    </citation>
    <scope>NUCLEOTIDE SEQUENCE [LARGE SCALE GENOMIC DNA]</scope>
    <source>
        <strain evidence="4">race 1</strain>
    </source>
</reference>